<dbReference type="OrthoDB" id="9805159at2"/>
<feature type="domain" description="Maltokinase N-terminal cap" evidence="9">
    <location>
        <begin position="32"/>
        <end position="109"/>
    </location>
</feature>
<evidence type="ECO:0000256" key="6">
    <source>
        <dbReference type="ARBA" id="ARBA00022840"/>
    </source>
</evidence>
<evidence type="ECO:0000256" key="8">
    <source>
        <dbReference type="ARBA" id="ARBA00049067"/>
    </source>
</evidence>
<dbReference type="Proteomes" id="UP000281128">
    <property type="component" value="Unassembled WGS sequence"/>
</dbReference>
<accession>A0A3A8B7E6</accession>
<dbReference type="RefSeq" id="WP_121168785.1">
    <property type="nucleotide sequence ID" value="NZ_RAPE01000006.1"/>
</dbReference>
<dbReference type="AlphaFoldDB" id="A0A3A8B7E6"/>
<evidence type="ECO:0000313" key="10">
    <source>
        <dbReference type="EMBL" id="RKF12633.1"/>
    </source>
</evidence>
<comment type="similarity">
    <text evidence="1">Belongs to the aminoglycoside phosphotransferase family.</text>
</comment>
<evidence type="ECO:0000256" key="3">
    <source>
        <dbReference type="ARBA" id="ARBA00013882"/>
    </source>
</evidence>
<proteinExistence type="inferred from homology"/>
<dbReference type="NCBIfam" id="TIGR02457">
    <property type="entry name" value="TreS_Cterm"/>
    <property type="match status" value="1"/>
</dbReference>
<dbReference type="GO" id="GO:0016740">
    <property type="term" value="F:transferase activity"/>
    <property type="evidence" value="ECO:0007669"/>
    <property type="project" value="UniProtKB-KW"/>
</dbReference>
<keyword evidence="4" id="KW-0808">Transferase</keyword>
<comment type="caution">
    <text evidence="10">The sequence shown here is derived from an EMBL/GenBank/DDBJ whole genome shotgun (WGS) entry which is preliminary data.</text>
</comment>
<keyword evidence="6" id="KW-0067">ATP-binding</keyword>
<evidence type="ECO:0000256" key="7">
    <source>
        <dbReference type="ARBA" id="ARBA00031251"/>
    </source>
</evidence>
<organism evidence="10 11">
    <name type="scientific">Roseovarius spongiae</name>
    <dbReference type="NCBI Taxonomy" id="2320272"/>
    <lineage>
        <taxon>Bacteria</taxon>
        <taxon>Pseudomonadati</taxon>
        <taxon>Pseudomonadota</taxon>
        <taxon>Alphaproteobacteria</taxon>
        <taxon>Rhodobacterales</taxon>
        <taxon>Roseobacteraceae</taxon>
        <taxon>Roseovarius</taxon>
    </lineage>
</organism>
<protein>
    <recommendedName>
        <fullName evidence="3">Maltokinase</fullName>
        <ecNumber evidence="2">2.7.1.175</ecNumber>
    </recommendedName>
    <alternativeName>
        <fullName evidence="7">Maltose-1-phosphate synthase</fullName>
    </alternativeName>
</protein>
<dbReference type="Gene3D" id="3.90.1200.10">
    <property type="match status" value="1"/>
</dbReference>
<dbReference type="EMBL" id="RAPE01000006">
    <property type="protein sequence ID" value="RKF12633.1"/>
    <property type="molecule type" value="Genomic_DNA"/>
</dbReference>
<dbReference type="InterPro" id="IPR012811">
    <property type="entry name" value="TreS_maltokin_C_dom"/>
</dbReference>
<dbReference type="InterPro" id="IPR040999">
    <property type="entry name" value="Mak_N_cap"/>
</dbReference>
<evidence type="ECO:0000256" key="5">
    <source>
        <dbReference type="ARBA" id="ARBA00022741"/>
    </source>
</evidence>
<evidence type="ECO:0000313" key="11">
    <source>
        <dbReference type="Proteomes" id="UP000281128"/>
    </source>
</evidence>
<comment type="catalytic activity">
    <reaction evidence="8">
        <text>D-maltose + ATP = alpha-maltose 1-phosphate + ADP + H(+)</text>
        <dbReference type="Rhea" id="RHEA:31915"/>
        <dbReference type="ChEBI" id="CHEBI:15378"/>
        <dbReference type="ChEBI" id="CHEBI:17306"/>
        <dbReference type="ChEBI" id="CHEBI:30616"/>
        <dbReference type="ChEBI" id="CHEBI:63576"/>
        <dbReference type="ChEBI" id="CHEBI:456216"/>
        <dbReference type="EC" id="2.7.1.175"/>
    </reaction>
</comment>
<name>A0A3A8B7E6_9RHOB</name>
<dbReference type="SUPFAM" id="SSF56112">
    <property type="entry name" value="Protein kinase-like (PK-like)"/>
    <property type="match status" value="1"/>
</dbReference>
<gene>
    <name evidence="10" type="ORF">D6850_16870</name>
</gene>
<reference evidence="10 11" key="1">
    <citation type="submission" date="2018-09" db="EMBL/GenBank/DDBJ databases">
        <title>Roseovarius spongiae sp. nov., isolated from a marine sponge.</title>
        <authorList>
            <person name="Zhuang L."/>
            <person name="Luo L."/>
        </authorList>
    </citation>
    <scope>NUCLEOTIDE SEQUENCE [LARGE SCALE GENOMIC DNA]</scope>
    <source>
        <strain evidence="10 11">HN-E21</strain>
    </source>
</reference>
<dbReference type="EC" id="2.7.1.175" evidence="2"/>
<dbReference type="GO" id="GO:0005524">
    <property type="term" value="F:ATP binding"/>
    <property type="evidence" value="ECO:0007669"/>
    <property type="project" value="UniProtKB-KW"/>
</dbReference>
<evidence type="ECO:0000256" key="4">
    <source>
        <dbReference type="ARBA" id="ARBA00022679"/>
    </source>
</evidence>
<sequence length="502" mass="52868">MNGPGITEDSALCRALSGEAGRAFARDVLPGYLPAQRWFGAKEARIGDVDLTSFCAMDEGDAALCIADVALPGGAQRYFLPLTARTDDAARHRIGRLPDGPALFDGAADMTLARGLLQAMRDGQTVMGPQGGVRFEGEGIPPAAQMDTPTPLAAEQSNVSIAFGRQVVLKVYRRLRAGPQPDVEVSRHLTRAARFAHAPAWLGSATLEPKDGEATTLAAAFAYAPNRGDAWSHFTSRLDAVVARRAGPADLAEDAALCRLLGQRTGGLHRALAAETADHAFAPVPVTRADLAAWTAEALADIDDALGMIAPVARTPGALAAVAGDVMARGPVLKARIERVASAAPSGLRTRIHGDYHLGQVLVTPDDDFAIIDFEGEPRRDLAARRAKMSPLRDVAGMLRSIDYAARSAVLRAAQSGADPADAAARADDWHAAASRAFMAGYRDEMAGCAAAPEAALETALLELFLLQKAVYEVSYELSNRPDWAVVPMAGVLKLADAMSAP</sequence>
<evidence type="ECO:0000259" key="9">
    <source>
        <dbReference type="Pfam" id="PF18085"/>
    </source>
</evidence>
<dbReference type="Pfam" id="PF18085">
    <property type="entry name" value="Mak_N_cap"/>
    <property type="match status" value="1"/>
</dbReference>
<evidence type="ECO:0000256" key="1">
    <source>
        <dbReference type="ARBA" id="ARBA00006219"/>
    </source>
</evidence>
<evidence type="ECO:0000256" key="2">
    <source>
        <dbReference type="ARBA" id="ARBA00011962"/>
    </source>
</evidence>
<keyword evidence="5" id="KW-0547">Nucleotide-binding</keyword>
<keyword evidence="11" id="KW-1185">Reference proteome</keyword>
<dbReference type="InterPro" id="IPR011009">
    <property type="entry name" value="Kinase-like_dom_sf"/>
</dbReference>